<keyword evidence="2" id="KW-1185">Reference proteome</keyword>
<dbReference type="AlphaFoldDB" id="A0A7G7G4N0"/>
<name>A0A7G7G4N0_9BACT</name>
<dbReference type="RefSeq" id="WP_185272895.1">
    <property type="nucleotide sequence ID" value="NZ_CP055156.1"/>
</dbReference>
<organism evidence="1 2">
    <name type="scientific">Adhaeribacter swui</name>
    <dbReference type="NCBI Taxonomy" id="2086471"/>
    <lineage>
        <taxon>Bacteria</taxon>
        <taxon>Pseudomonadati</taxon>
        <taxon>Bacteroidota</taxon>
        <taxon>Cytophagia</taxon>
        <taxon>Cytophagales</taxon>
        <taxon>Hymenobacteraceae</taxon>
        <taxon>Adhaeribacter</taxon>
    </lineage>
</organism>
<gene>
    <name evidence="1" type="ORF">HUW51_04985</name>
</gene>
<sequence>MAESKLTQDEFLALVLQNVPKEQQADWLNNNSVQSAPALADGWEIVPKDRNLPNYRNLDDFQDYEHAREIE</sequence>
<accession>A0A7G7G4N0</accession>
<evidence type="ECO:0000313" key="1">
    <source>
        <dbReference type="EMBL" id="QNF32114.1"/>
    </source>
</evidence>
<protein>
    <submittedName>
        <fullName evidence="1">Uncharacterized protein</fullName>
    </submittedName>
</protein>
<evidence type="ECO:0000313" key="2">
    <source>
        <dbReference type="Proteomes" id="UP000515237"/>
    </source>
</evidence>
<dbReference type="EMBL" id="CP055156">
    <property type="protein sequence ID" value="QNF32114.1"/>
    <property type="molecule type" value="Genomic_DNA"/>
</dbReference>
<dbReference type="KEGG" id="aswu:HUW51_04985"/>
<proteinExistence type="predicted"/>
<reference evidence="1 2" key="1">
    <citation type="journal article" date="2018" name="Int. J. Syst. Evol. Microbiol.">
        <title>Adhaeribacter swui sp. nov., isolated from wet mud.</title>
        <authorList>
            <person name="Kim D.U."/>
            <person name="Kim K.W."/>
            <person name="Kang M.S."/>
            <person name="Kim J.Y."/>
            <person name="Jang J.H."/>
            <person name="Kim M.K."/>
        </authorList>
    </citation>
    <scope>NUCLEOTIDE SEQUENCE [LARGE SCALE GENOMIC DNA]</scope>
    <source>
        <strain evidence="1 2">KCTC 52873</strain>
    </source>
</reference>
<dbReference type="Proteomes" id="UP000515237">
    <property type="component" value="Chromosome"/>
</dbReference>